<proteinExistence type="predicted"/>
<dbReference type="AlphaFoldDB" id="B4HGW0"/>
<accession>B4HGW0</accession>
<reference evidence="2 3" key="1">
    <citation type="journal article" date="2007" name="Nature">
        <title>Evolution of genes and genomes on the Drosophila phylogeny.</title>
        <authorList>
            <consortium name="Drosophila 12 Genomes Consortium"/>
            <person name="Clark A.G."/>
            <person name="Eisen M.B."/>
            <person name="Smith D.R."/>
            <person name="Bergman C.M."/>
            <person name="Oliver B."/>
            <person name="Markow T.A."/>
            <person name="Kaufman T.C."/>
            <person name="Kellis M."/>
            <person name="Gelbart W."/>
            <person name="Iyer V.N."/>
            <person name="Pollard D.A."/>
            <person name="Sackton T.B."/>
            <person name="Larracuente A.M."/>
            <person name="Singh N.D."/>
            <person name="Abad J.P."/>
            <person name="Abt D.N."/>
            <person name="Adryan B."/>
            <person name="Aguade M."/>
            <person name="Akashi H."/>
            <person name="Anderson W.W."/>
            <person name="Aquadro C.F."/>
            <person name="Ardell D.H."/>
            <person name="Arguello R."/>
            <person name="Artieri C.G."/>
            <person name="Barbash D.A."/>
            <person name="Barker D."/>
            <person name="Barsanti P."/>
            <person name="Batterham P."/>
            <person name="Batzoglou S."/>
            <person name="Begun D."/>
            <person name="Bhutkar A."/>
            <person name="Blanco E."/>
            <person name="Bosak S.A."/>
            <person name="Bradley R.K."/>
            <person name="Brand A.D."/>
            <person name="Brent M.R."/>
            <person name="Brooks A.N."/>
            <person name="Brown R.H."/>
            <person name="Butlin R.K."/>
            <person name="Caggese C."/>
            <person name="Calvi B.R."/>
            <person name="Bernardo de Carvalho A."/>
            <person name="Caspi A."/>
            <person name="Castrezana S."/>
            <person name="Celniker S.E."/>
            <person name="Chang J.L."/>
            <person name="Chapple C."/>
            <person name="Chatterji S."/>
            <person name="Chinwalla A."/>
            <person name="Civetta A."/>
            <person name="Clifton S.W."/>
            <person name="Comeron J.M."/>
            <person name="Costello J.C."/>
            <person name="Coyne J.A."/>
            <person name="Daub J."/>
            <person name="David R.G."/>
            <person name="Delcher A.L."/>
            <person name="Delehaunty K."/>
            <person name="Do C.B."/>
            <person name="Ebling H."/>
            <person name="Edwards K."/>
            <person name="Eickbush T."/>
            <person name="Evans J.D."/>
            <person name="Filipski A."/>
            <person name="Findeiss S."/>
            <person name="Freyhult E."/>
            <person name="Fulton L."/>
            <person name="Fulton R."/>
            <person name="Garcia A.C."/>
            <person name="Gardiner A."/>
            <person name="Garfield D.A."/>
            <person name="Garvin B.E."/>
            <person name="Gibson G."/>
            <person name="Gilbert D."/>
            <person name="Gnerre S."/>
            <person name="Godfrey J."/>
            <person name="Good R."/>
            <person name="Gotea V."/>
            <person name="Gravely B."/>
            <person name="Greenberg A.J."/>
            <person name="Griffiths-Jones S."/>
            <person name="Gross S."/>
            <person name="Guigo R."/>
            <person name="Gustafson E.A."/>
            <person name="Haerty W."/>
            <person name="Hahn M.W."/>
            <person name="Halligan D.L."/>
            <person name="Halpern A.L."/>
            <person name="Halter G.M."/>
            <person name="Han M.V."/>
            <person name="Heger A."/>
            <person name="Hillier L."/>
            <person name="Hinrichs A.S."/>
            <person name="Holmes I."/>
            <person name="Hoskins R.A."/>
            <person name="Hubisz M.J."/>
            <person name="Hultmark D."/>
            <person name="Huntley M.A."/>
            <person name="Jaffe D.B."/>
            <person name="Jagadeeshan S."/>
            <person name="Jeck W.R."/>
            <person name="Johnson J."/>
            <person name="Jones C.D."/>
            <person name="Jordan W.C."/>
            <person name="Karpen G.H."/>
            <person name="Kataoka E."/>
            <person name="Keightley P.D."/>
            <person name="Kheradpour P."/>
            <person name="Kirkness E.F."/>
            <person name="Koerich L.B."/>
            <person name="Kristiansen K."/>
            <person name="Kudrna D."/>
            <person name="Kulathinal R.J."/>
            <person name="Kumar S."/>
            <person name="Kwok R."/>
            <person name="Lander E."/>
            <person name="Langley C.H."/>
            <person name="Lapoint R."/>
            <person name="Lazzaro B.P."/>
            <person name="Lee S.J."/>
            <person name="Levesque L."/>
            <person name="Li R."/>
            <person name="Lin C.F."/>
            <person name="Lin M.F."/>
            <person name="Lindblad-Toh K."/>
            <person name="Llopart A."/>
            <person name="Long M."/>
            <person name="Low L."/>
            <person name="Lozovsky E."/>
            <person name="Lu J."/>
            <person name="Luo M."/>
            <person name="Machado C.A."/>
            <person name="Makalowski W."/>
            <person name="Marzo M."/>
            <person name="Matsuda M."/>
            <person name="Matzkin L."/>
            <person name="McAllister B."/>
            <person name="McBride C.S."/>
            <person name="McKernan B."/>
            <person name="McKernan K."/>
            <person name="Mendez-Lago M."/>
            <person name="Minx P."/>
            <person name="Mollenhauer M.U."/>
            <person name="Montooth K."/>
            <person name="Mount S.M."/>
            <person name="Mu X."/>
            <person name="Myers E."/>
            <person name="Negre B."/>
            <person name="Newfeld S."/>
            <person name="Nielsen R."/>
            <person name="Noor M.A."/>
            <person name="O'Grady P."/>
            <person name="Pachter L."/>
            <person name="Papaceit M."/>
            <person name="Parisi M.J."/>
            <person name="Parisi M."/>
            <person name="Parts L."/>
            <person name="Pedersen J.S."/>
            <person name="Pesole G."/>
            <person name="Phillippy A.M."/>
            <person name="Ponting C.P."/>
            <person name="Pop M."/>
            <person name="Porcelli D."/>
            <person name="Powell J.R."/>
            <person name="Prohaska S."/>
            <person name="Pruitt K."/>
            <person name="Puig M."/>
            <person name="Quesneville H."/>
            <person name="Ram K.R."/>
            <person name="Rand D."/>
            <person name="Rasmussen M.D."/>
            <person name="Reed L.K."/>
            <person name="Reenan R."/>
            <person name="Reily A."/>
            <person name="Remington K.A."/>
            <person name="Rieger T.T."/>
            <person name="Ritchie M.G."/>
            <person name="Robin C."/>
            <person name="Rogers Y.H."/>
            <person name="Rohde C."/>
            <person name="Rozas J."/>
            <person name="Rubenfield M.J."/>
            <person name="Ruiz A."/>
            <person name="Russo S."/>
            <person name="Salzberg S.L."/>
            <person name="Sanchez-Gracia A."/>
            <person name="Saranga D.J."/>
            <person name="Sato H."/>
            <person name="Schaeffer S.W."/>
            <person name="Schatz M.C."/>
            <person name="Schlenke T."/>
            <person name="Schwartz R."/>
            <person name="Segarra C."/>
            <person name="Singh R.S."/>
            <person name="Sirot L."/>
            <person name="Sirota M."/>
            <person name="Sisneros N.B."/>
            <person name="Smith C.D."/>
            <person name="Smith T.F."/>
            <person name="Spieth J."/>
            <person name="Stage D.E."/>
            <person name="Stark A."/>
            <person name="Stephan W."/>
            <person name="Strausberg R.L."/>
            <person name="Strempel S."/>
            <person name="Sturgill D."/>
            <person name="Sutton G."/>
            <person name="Sutton G.G."/>
            <person name="Tao W."/>
            <person name="Teichmann S."/>
            <person name="Tobari Y.N."/>
            <person name="Tomimura Y."/>
            <person name="Tsolas J.M."/>
            <person name="Valente V.L."/>
            <person name="Venter E."/>
            <person name="Venter J.C."/>
            <person name="Vicario S."/>
            <person name="Vieira F.G."/>
            <person name="Vilella A.J."/>
            <person name="Villasante A."/>
            <person name="Walenz B."/>
            <person name="Wang J."/>
            <person name="Wasserman M."/>
            <person name="Watts T."/>
            <person name="Wilson D."/>
            <person name="Wilson R.K."/>
            <person name="Wing R.A."/>
            <person name="Wolfner M.F."/>
            <person name="Wong A."/>
            <person name="Wong G.K."/>
            <person name="Wu C.I."/>
            <person name="Wu G."/>
            <person name="Yamamoto D."/>
            <person name="Yang H.P."/>
            <person name="Yang S.P."/>
            <person name="Yorke J.A."/>
            <person name="Yoshida K."/>
            <person name="Zdobnov E."/>
            <person name="Zhang P."/>
            <person name="Zhang Y."/>
            <person name="Zimin A.V."/>
            <person name="Baldwin J."/>
            <person name="Abdouelleil A."/>
            <person name="Abdulkadir J."/>
            <person name="Abebe A."/>
            <person name="Abera B."/>
            <person name="Abreu J."/>
            <person name="Acer S.C."/>
            <person name="Aftuck L."/>
            <person name="Alexander A."/>
            <person name="An P."/>
            <person name="Anderson E."/>
            <person name="Anderson S."/>
            <person name="Arachi H."/>
            <person name="Azer M."/>
            <person name="Bachantsang P."/>
            <person name="Barry A."/>
            <person name="Bayul T."/>
            <person name="Berlin A."/>
            <person name="Bessette D."/>
            <person name="Bloom T."/>
            <person name="Blye J."/>
            <person name="Boguslavskiy L."/>
            <person name="Bonnet C."/>
            <person name="Boukhgalter B."/>
            <person name="Bourzgui I."/>
            <person name="Brown A."/>
            <person name="Cahill P."/>
            <person name="Channer S."/>
            <person name="Cheshatsang Y."/>
            <person name="Chuda L."/>
            <person name="Citroen M."/>
            <person name="Collymore A."/>
            <person name="Cooke P."/>
            <person name="Costello M."/>
            <person name="D'Aco K."/>
            <person name="Daza R."/>
            <person name="De Haan G."/>
            <person name="DeGray S."/>
            <person name="DeMaso C."/>
            <person name="Dhargay N."/>
            <person name="Dooley K."/>
            <person name="Dooley E."/>
            <person name="Doricent M."/>
            <person name="Dorje P."/>
            <person name="Dorjee K."/>
            <person name="Dupes A."/>
            <person name="Elong R."/>
            <person name="Falk J."/>
            <person name="Farina A."/>
            <person name="Faro S."/>
            <person name="Ferguson D."/>
            <person name="Fisher S."/>
            <person name="Foley C.D."/>
            <person name="Franke A."/>
            <person name="Friedrich D."/>
            <person name="Gadbois L."/>
            <person name="Gearin G."/>
            <person name="Gearin C.R."/>
            <person name="Giannoukos G."/>
            <person name="Goode T."/>
            <person name="Graham J."/>
            <person name="Grandbois E."/>
            <person name="Grewal S."/>
            <person name="Gyaltsen K."/>
            <person name="Hafez N."/>
            <person name="Hagos B."/>
            <person name="Hall J."/>
            <person name="Henson C."/>
            <person name="Hollinger A."/>
            <person name="Honan T."/>
            <person name="Huard M.D."/>
            <person name="Hughes L."/>
            <person name="Hurhula B."/>
            <person name="Husby M.E."/>
            <person name="Kamat A."/>
            <person name="Kanga B."/>
            <person name="Kashin S."/>
            <person name="Khazanovich D."/>
            <person name="Kisner P."/>
            <person name="Lance K."/>
            <person name="Lara M."/>
            <person name="Lee W."/>
            <person name="Lennon N."/>
            <person name="Letendre F."/>
            <person name="LeVine R."/>
            <person name="Lipovsky A."/>
            <person name="Liu X."/>
            <person name="Liu J."/>
            <person name="Liu S."/>
            <person name="Lokyitsang T."/>
            <person name="Lokyitsang Y."/>
            <person name="Lubonja R."/>
            <person name="Lui A."/>
            <person name="MacDonald P."/>
            <person name="Magnisalis V."/>
            <person name="Maru K."/>
            <person name="Matthews C."/>
            <person name="McCusker W."/>
            <person name="McDonough S."/>
            <person name="Mehta T."/>
            <person name="Meldrim J."/>
            <person name="Meneus L."/>
            <person name="Mihai O."/>
            <person name="Mihalev A."/>
            <person name="Mihova T."/>
            <person name="Mittelman R."/>
            <person name="Mlenga V."/>
            <person name="Montmayeur A."/>
            <person name="Mulrain L."/>
            <person name="Navidi A."/>
            <person name="Naylor J."/>
            <person name="Negash T."/>
            <person name="Nguyen T."/>
            <person name="Nguyen N."/>
            <person name="Nicol R."/>
            <person name="Norbu C."/>
            <person name="Norbu N."/>
            <person name="Novod N."/>
            <person name="O'Neill B."/>
            <person name="Osman S."/>
            <person name="Markiewicz E."/>
            <person name="Oyono O.L."/>
            <person name="Patti C."/>
            <person name="Phunkhang P."/>
            <person name="Pierre F."/>
            <person name="Priest M."/>
            <person name="Raghuraman S."/>
            <person name="Rege F."/>
            <person name="Reyes R."/>
            <person name="Rise C."/>
            <person name="Rogov P."/>
            <person name="Ross K."/>
            <person name="Ryan E."/>
            <person name="Settipalli S."/>
            <person name="Shea T."/>
            <person name="Sherpa N."/>
            <person name="Shi L."/>
            <person name="Shih D."/>
            <person name="Sparrow T."/>
            <person name="Spaulding J."/>
            <person name="Stalker J."/>
            <person name="Stange-Thomann N."/>
            <person name="Stavropoulos S."/>
            <person name="Stone C."/>
            <person name="Strader C."/>
            <person name="Tesfaye S."/>
            <person name="Thomson T."/>
            <person name="Thoulutsang Y."/>
            <person name="Thoulutsang D."/>
            <person name="Topham K."/>
            <person name="Topping I."/>
            <person name="Tsamla T."/>
            <person name="Vassiliev H."/>
            <person name="Vo A."/>
            <person name="Wangchuk T."/>
            <person name="Wangdi T."/>
            <person name="Weiand M."/>
            <person name="Wilkinson J."/>
            <person name="Wilson A."/>
            <person name="Yadav S."/>
            <person name="Young G."/>
            <person name="Yu Q."/>
            <person name="Zembek L."/>
            <person name="Zhong D."/>
            <person name="Zimmer A."/>
            <person name="Zwirko Z."/>
            <person name="Jaffe D.B."/>
            <person name="Alvarez P."/>
            <person name="Brockman W."/>
            <person name="Butler J."/>
            <person name="Chin C."/>
            <person name="Gnerre S."/>
            <person name="Grabherr M."/>
            <person name="Kleber M."/>
            <person name="Mauceli E."/>
            <person name="MacCallum I."/>
        </authorList>
    </citation>
    <scope>NUCLEOTIDE SEQUENCE [LARGE SCALE GENOMIC DNA]</scope>
    <source>
        <strain evidence="3">Rob3c / Tucson 14021-0248.25</strain>
    </source>
</reference>
<evidence type="ECO:0000256" key="1">
    <source>
        <dbReference type="SAM" id="MobiDB-lite"/>
    </source>
</evidence>
<protein>
    <submittedName>
        <fullName evidence="2">GM26000</fullName>
    </submittedName>
</protein>
<evidence type="ECO:0000313" key="2">
    <source>
        <dbReference type="EMBL" id="EDW42431.1"/>
    </source>
</evidence>
<organism evidence="3">
    <name type="scientific">Drosophila sechellia</name>
    <name type="common">Fruit fly</name>
    <dbReference type="NCBI Taxonomy" id="7238"/>
    <lineage>
        <taxon>Eukaryota</taxon>
        <taxon>Metazoa</taxon>
        <taxon>Ecdysozoa</taxon>
        <taxon>Arthropoda</taxon>
        <taxon>Hexapoda</taxon>
        <taxon>Insecta</taxon>
        <taxon>Pterygota</taxon>
        <taxon>Neoptera</taxon>
        <taxon>Endopterygota</taxon>
        <taxon>Diptera</taxon>
        <taxon>Brachycera</taxon>
        <taxon>Muscomorpha</taxon>
        <taxon>Ephydroidea</taxon>
        <taxon>Drosophilidae</taxon>
        <taxon>Drosophila</taxon>
        <taxon>Sophophora</taxon>
    </lineage>
</organism>
<sequence>MVDWRLNAFLIRTTSAGAPAEMGWWSREAARAKMPTKPKELKPKMPQFTGQRPLPVFMSLSGARQARTSG</sequence>
<name>B4HGW0_DROSE</name>
<dbReference type="PhylomeDB" id="B4HGW0"/>
<feature type="region of interest" description="Disordered" evidence="1">
    <location>
        <begin position="33"/>
        <end position="70"/>
    </location>
</feature>
<gene>
    <name evidence="2" type="primary">Dsec\GM26000</name>
    <name evidence="2" type="ORF">Dsec_GM26000</name>
</gene>
<dbReference type="EMBL" id="CH480815">
    <property type="protein sequence ID" value="EDW42431.1"/>
    <property type="molecule type" value="Genomic_DNA"/>
</dbReference>
<evidence type="ECO:0000313" key="3">
    <source>
        <dbReference type="Proteomes" id="UP000001292"/>
    </source>
</evidence>
<dbReference type="Proteomes" id="UP000001292">
    <property type="component" value="Unassembled WGS sequence"/>
</dbReference>
<keyword evidence="3" id="KW-1185">Reference proteome</keyword>
<dbReference type="HOGENOM" id="CLU_2760506_0_0_1"/>